<gene>
    <name evidence="2" type="ORF">PMAYCL1PPCAC_13663</name>
</gene>
<reference evidence="3" key="1">
    <citation type="submission" date="2022-10" db="EMBL/GenBank/DDBJ databases">
        <title>Genome assembly of Pristionchus species.</title>
        <authorList>
            <person name="Yoshida K."/>
            <person name="Sommer R.J."/>
        </authorList>
    </citation>
    <scope>NUCLEOTIDE SEQUENCE [LARGE SCALE GENOMIC DNA]</scope>
    <source>
        <strain evidence="3">RS5460</strain>
    </source>
</reference>
<name>A0AAN4ZRG6_9BILA</name>
<keyword evidence="3" id="KW-1185">Reference proteome</keyword>
<feature type="non-terminal residue" evidence="2">
    <location>
        <position position="65"/>
    </location>
</feature>
<dbReference type="EMBL" id="BTRK01000003">
    <property type="protein sequence ID" value="GMR43468.1"/>
    <property type="molecule type" value="Genomic_DNA"/>
</dbReference>
<feature type="non-terminal residue" evidence="2">
    <location>
        <position position="1"/>
    </location>
</feature>
<keyword evidence="1" id="KW-0472">Membrane</keyword>
<proteinExistence type="predicted"/>
<evidence type="ECO:0000256" key="1">
    <source>
        <dbReference type="SAM" id="Phobius"/>
    </source>
</evidence>
<comment type="caution">
    <text evidence="2">The sequence shown here is derived from an EMBL/GenBank/DDBJ whole genome shotgun (WGS) entry which is preliminary data.</text>
</comment>
<dbReference type="AlphaFoldDB" id="A0AAN4ZRG6"/>
<accession>A0AAN4ZRG6</accession>
<feature type="transmembrane region" description="Helical" evidence="1">
    <location>
        <begin position="38"/>
        <end position="62"/>
    </location>
</feature>
<evidence type="ECO:0000313" key="2">
    <source>
        <dbReference type="EMBL" id="GMR43468.1"/>
    </source>
</evidence>
<dbReference type="Proteomes" id="UP001328107">
    <property type="component" value="Unassembled WGS sequence"/>
</dbReference>
<protein>
    <recommendedName>
        <fullName evidence="4">G protein-coupled receptor</fullName>
    </recommendedName>
</protein>
<keyword evidence="1" id="KW-1133">Transmembrane helix</keyword>
<keyword evidence="1" id="KW-0812">Transmembrane</keyword>
<evidence type="ECO:0000313" key="3">
    <source>
        <dbReference type="Proteomes" id="UP001328107"/>
    </source>
</evidence>
<organism evidence="2 3">
    <name type="scientific">Pristionchus mayeri</name>
    <dbReference type="NCBI Taxonomy" id="1317129"/>
    <lineage>
        <taxon>Eukaryota</taxon>
        <taxon>Metazoa</taxon>
        <taxon>Ecdysozoa</taxon>
        <taxon>Nematoda</taxon>
        <taxon>Chromadorea</taxon>
        <taxon>Rhabditida</taxon>
        <taxon>Rhabditina</taxon>
        <taxon>Diplogasteromorpha</taxon>
        <taxon>Diplogasteroidea</taxon>
        <taxon>Neodiplogasteridae</taxon>
        <taxon>Pristionchus</taxon>
    </lineage>
</organism>
<sequence>ITGVANDSIMALIWDPLLLLPQICVIRERPVLPIPGSAVLYAEVWVGLLSLLGAPFGACFVYRHQ</sequence>
<evidence type="ECO:0008006" key="4">
    <source>
        <dbReference type="Google" id="ProtNLM"/>
    </source>
</evidence>